<feature type="disulfide bond" evidence="12">
    <location>
        <begin position="345"/>
        <end position="363"/>
    </location>
</feature>
<feature type="disulfide bond" evidence="12">
    <location>
        <begin position="723"/>
        <end position="735"/>
    </location>
</feature>
<dbReference type="PROSITE" id="PS50038">
    <property type="entry name" value="FZ"/>
    <property type="match status" value="2"/>
</dbReference>
<feature type="disulfide bond" evidence="12">
    <location>
        <begin position="742"/>
        <end position="757"/>
    </location>
</feature>
<dbReference type="GO" id="GO:0005041">
    <property type="term" value="F:low-density lipoprotein particle receptor activity"/>
    <property type="evidence" value="ECO:0007669"/>
    <property type="project" value="TreeGrafter"/>
</dbReference>
<evidence type="ECO:0000256" key="3">
    <source>
        <dbReference type="ARBA" id="ARBA00022692"/>
    </source>
</evidence>
<dbReference type="RefSeq" id="XP_019480158.1">
    <property type="nucleotide sequence ID" value="XM_019624613.1"/>
</dbReference>
<evidence type="ECO:0000256" key="10">
    <source>
        <dbReference type="ARBA" id="ARBA00023180"/>
    </source>
</evidence>
<feature type="disulfide bond" evidence="12">
    <location>
        <begin position="393"/>
        <end position="408"/>
    </location>
</feature>
<evidence type="ECO:0000259" key="15">
    <source>
        <dbReference type="PROSITE" id="PS50038"/>
    </source>
</evidence>
<dbReference type="CDD" id="cd07445">
    <property type="entry name" value="CRD_corin_1"/>
    <property type="match status" value="1"/>
</dbReference>
<dbReference type="Pfam" id="PF01392">
    <property type="entry name" value="Fz"/>
    <property type="match status" value="2"/>
</dbReference>
<keyword evidence="10" id="KW-0325">Glycoprotein</keyword>
<reference evidence="18" key="1">
    <citation type="submission" date="2025-08" db="UniProtKB">
        <authorList>
            <consortium name="RefSeq"/>
        </authorList>
    </citation>
    <scope>IDENTIFICATION</scope>
    <source>
        <tissue evidence="18">Muscle</tissue>
    </source>
</reference>
<dbReference type="CTD" id="10699"/>
<dbReference type="Gene3D" id="1.10.2000.10">
    <property type="entry name" value="Frizzled cysteine-rich domain"/>
    <property type="match status" value="2"/>
</dbReference>
<feature type="domain" description="FZ" evidence="15">
    <location>
        <begin position="202"/>
        <end position="327"/>
    </location>
</feature>
<feature type="disulfide bond" evidence="12">
    <location>
        <begin position="430"/>
        <end position="445"/>
    </location>
</feature>
<feature type="domain" description="SRCR" evidence="16">
    <location>
        <begin position="758"/>
        <end position="801"/>
    </location>
</feature>
<feature type="disulfide bond" evidence="11">
    <location>
        <begin position="570"/>
        <end position="608"/>
    </location>
</feature>
<feature type="transmembrane region" description="Helical" evidence="14">
    <location>
        <begin position="114"/>
        <end position="137"/>
    </location>
</feature>
<evidence type="ECO:0000256" key="8">
    <source>
        <dbReference type="ARBA" id="ARBA00023157"/>
    </source>
</evidence>
<evidence type="ECO:0000256" key="13">
    <source>
        <dbReference type="PROSITE-ProRule" id="PRU00196"/>
    </source>
</evidence>
<dbReference type="AlphaFoldDB" id="A0A8B7PY35"/>
<dbReference type="InterPro" id="IPR036055">
    <property type="entry name" value="LDL_receptor-like_sf"/>
</dbReference>
<dbReference type="FunFam" id="4.10.400.10:FF:000056">
    <property type="entry name" value="Terribly reduced optic lobes, isoform AM"/>
    <property type="match status" value="1"/>
</dbReference>
<dbReference type="Proteomes" id="UP000694851">
    <property type="component" value="Unplaced"/>
</dbReference>
<evidence type="ECO:0000256" key="2">
    <source>
        <dbReference type="ARBA" id="ARBA00009939"/>
    </source>
</evidence>
<feature type="disulfide bond" evidence="11">
    <location>
        <begin position="601"/>
        <end position="625"/>
    </location>
</feature>
<feature type="domain" description="FZ" evidence="15">
    <location>
        <begin position="518"/>
        <end position="641"/>
    </location>
</feature>
<dbReference type="PANTHER" id="PTHR22722:SF14">
    <property type="entry name" value="MEGALIN, ISOFORM A"/>
    <property type="match status" value="1"/>
</dbReference>
<keyword evidence="4" id="KW-0677">Repeat</keyword>
<dbReference type="InterPro" id="IPR051221">
    <property type="entry name" value="LDLR-related"/>
</dbReference>
<dbReference type="Pfam" id="PF00057">
    <property type="entry name" value="Ldl_recept_a"/>
    <property type="match status" value="6"/>
</dbReference>
<evidence type="ECO:0000256" key="6">
    <source>
        <dbReference type="ARBA" id="ARBA00022989"/>
    </source>
</evidence>
<dbReference type="FunFam" id="4.10.400.10:FF:000024">
    <property type="entry name" value="Low-density lipoprotein RecePtor related"/>
    <property type="match status" value="1"/>
</dbReference>
<dbReference type="FunFam" id="4.10.400.10:FF:000083">
    <property type="entry name" value="Atrial natriuretic peptide-converting enzyme"/>
    <property type="match status" value="1"/>
</dbReference>
<feature type="disulfide bond" evidence="12">
    <location>
        <begin position="357"/>
        <end position="372"/>
    </location>
</feature>
<dbReference type="PROSITE" id="PS50068">
    <property type="entry name" value="LDLRA_2"/>
    <property type="match status" value="7"/>
</dbReference>
<comment type="caution">
    <text evidence="13">Lacks conserved residue(s) required for the propagation of feature annotation.</text>
</comment>
<dbReference type="GO" id="GO:0005886">
    <property type="term" value="C:plasma membrane"/>
    <property type="evidence" value="ECO:0007669"/>
    <property type="project" value="UniProtKB-SubCell"/>
</dbReference>
<name>A0A8B7PY35_HIPAR</name>
<dbReference type="FunFam" id="4.10.400.10:FF:000054">
    <property type="entry name" value="Corin, serine peptidase"/>
    <property type="match status" value="1"/>
</dbReference>
<evidence type="ECO:0000313" key="17">
    <source>
        <dbReference type="Proteomes" id="UP000694851"/>
    </source>
</evidence>
<dbReference type="Gene3D" id="4.10.400.10">
    <property type="entry name" value="Low-density Lipoprotein Receptor"/>
    <property type="match status" value="7"/>
</dbReference>
<keyword evidence="8 12" id="KW-1015">Disulfide bond</keyword>
<evidence type="ECO:0000256" key="11">
    <source>
        <dbReference type="PROSITE-ProRule" id="PRU00090"/>
    </source>
</evidence>
<dbReference type="InterPro" id="IPR002172">
    <property type="entry name" value="LDrepeatLR_classA_rpt"/>
</dbReference>
<dbReference type="CDD" id="cd07888">
    <property type="entry name" value="CRD_corin_2"/>
    <property type="match status" value="1"/>
</dbReference>
<feature type="disulfide bond" evidence="12">
    <location>
        <begin position="455"/>
        <end position="473"/>
    </location>
</feature>
<accession>A0A8B7PY35</accession>
<feature type="disulfide bond" evidence="12">
    <location>
        <begin position="467"/>
        <end position="482"/>
    </location>
</feature>
<evidence type="ECO:0000256" key="7">
    <source>
        <dbReference type="ARBA" id="ARBA00023136"/>
    </source>
</evidence>
<evidence type="ECO:0000256" key="14">
    <source>
        <dbReference type="SAM" id="Phobius"/>
    </source>
</evidence>
<comment type="similarity">
    <text evidence="2">Belongs to the LDLR family.</text>
</comment>
<dbReference type="SMART" id="SM00192">
    <property type="entry name" value="LDLa"/>
    <property type="match status" value="7"/>
</dbReference>
<evidence type="ECO:0000256" key="12">
    <source>
        <dbReference type="PROSITE-ProRule" id="PRU00124"/>
    </source>
</evidence>
<feature type="disulfide bond" evidence="12">
    <location>
        <begin position="667"/>
        <end position="682"/>
    </location>
</feature>
<dbReference type="InterPro" id="IPR041763">
    <property type="entry name" value="Corin_CRD_2"/>
</dbReference>
<feature type="disulfide bond" evidence="12">
    <location>
        <begin position="655"/>
        <end position="673"/>
    </location>
</feature>
<keyword evidence="7 14" id="KW-0472">Membrane</keyword>
<keyword evidence="9" id="KW-0675">Receptor</keyword>
<dbReference type="PROSITE" id="PS01209">
    <property type="entry name" value="LDLRA_1"/>
    <property type="match status" value="2"/>
</dbReference>
<evidence type="ECO:0000256" key="5">
    <source>
        <dbReference type="ARBA" id="ARBA00022968"/>
    </source>
</evidence>
<dbReference type="FunFam" id="4.10.400.10:FF:000103">
    <property type="entry name" value="Atrial natriuretic peptide-converting enzyme"/>
    <property type="match status" value="1"/>
</dbReference>
<evidence type="ECO:0000256" key="9">
    <source>
        <dbReference type="ARBA" id="ARBA00023170"/>
    </source>
</evidence>
<protein>
    <submittedName>
        <fullName evidence="18">Atrial natriuretic peptide-converting enzyme isoform X1</fullName>
    </submittedName>
</protein>
<feature type="disulfide bond" evidence="12">
    <location>
        <begin position="730"/>
        <end position="748"/>
    </location>
</feature>
<dbReference type="OrthoDB" id="7863416at2759"/>
<keyword evidence="17" id="KW-1185">Reference proteome</keyword>
<dbReference type="InterPro" id="IPR036790">
    <property type="entry name" value="Frizzled_dom_sf"/>
</dbReference>
<feature type="disulfide bond" evidence="11">
    <location>
        <begin position="597"/>
        <end position="638"/>
    </location>
</feature>
<proteinExistence type="inferred from homology"/>
<evidence type="ECO:0000256" key="4">
    <source>
        <dbReference type="ARBA" id="ARBA00022737"/>
    </source>
</evidence>
<evidence type="ECO:0000256" key="1">
    <source>
        <dbReference type="ARBA" id="ARBA00004401"/>
    </source>
</evidence>
<dbReference type="PROSITE" id="PS50287">
    <property type="entry name" value="SRCR_2"/>
    <property type="match status" value="1"/>
</dbReference>
<dbReference type="SUPFAM" id="SSF63501">
    <property type="entry name" value="Frizzled cysteine-rich domain"/>
    <property type="match status" value="2"/>
</dbReference>
<dbReference type="InterPro" id="IPR020067">
    <property type="entry name" value="Frizzled_dom"/>
</dbReference>
<dbReference type="GO" id="GO:0043235">
    <property type="term" value="C:receptor complex"/>
    <property type="evidence" value="ECO:0007669"/>
    <property type="project" value="TreeGrafter"/>
</dbReference>
<dbReference type="SMART" id="SM00063">
    <property type="entry name" value="FRI"/>
    <property type="match status" value="2"/>
</dbReference>
<dbReference type="CDD" id="cd00112">
    <property type="entry name" value="LDLa"/>
    <property type="match status" value="7"/>
</dbReference>
<feature type="disulfide bond" evidence="12">
    <location>
        <begin position="648"/>
        <end position="660"/>
    </location>
</feature>
<dbReference type="PANTHER" id="PTHR22722">
    <property type="entry name" value="LOW-DENSITY LIPOPROTEIN RECEPTOR-RELATED PROTEIN 2-RELATED"/>
    <property type="match status" value="1"/>
</dbReference>
<dbReference type="InterPro" id="IPR001190">
    <property type="entry name" value="SRCR"/>
</dbReference>
<sequence length="801" mass="88245">MGRVSFSVPVRSVRRPNSPWQGRCYVSCRVPLPPGALHASGGLSCARDGEAAEGAVGSSPSGVHGFLSAPASRAPGIWKDCAAALSAPDTLVAGEHNMGDGCSQKLTTANVLRFLLLVLIPCICALIVLLVILLSFVGTLKKAYFKSNGSEPMVTDGEVQVPDVILINTIYNESTMTSTTHPNQHIPAWTTNASLLGDQHHRNTSACVNITHSQCQMLPYHTTLIPLSSIVKNTEMEKLLKFFTYLHRLSCYQHIMLFGCSLVFPECIDDGDDSYGLLPCKSFCEAAKEGCESVLGMVNASWPNFLKCSQFRNQTESSNISRICFSPEKKKGKQLLCGGGESFLCGSGICIPRKLQCNGYNDCDDWSDEAHCNCSENLFHCHTGKCLNYSLVCDGYDDCGDLSDEQNCDCNPTKEHRCGDGRCIAIEWVCDGDHDCVDKSDEVNCSCHSQGLVECRNGQCIPSTFQCDGEEDCKDGSDEANCSEGRTPCREGDQRCLYNSCLDSCGGSSLCDPRNSLNNCSQCEPITLELCMNLPYNHTNYPNYLGHRTQKEASISWESSLFPALVQTNCYKYLMFFACTILVPKCDVNTSQRIPPCRALCEHSKEHCESVLGIVGLQWPEDTYCNQFPEENSDNQTCLMPDEDVEECSPSHFKCGSGRCVLASRRCDGQPDCDDDSDEENCGCKERDLWECPANKQCLKHTFICDGFPDCPDNMDEKNCSFCQDDELECENHECVSRDRWCDGQADCLDSSDEWDCVTLSKNANSSSFLTAHRSAAEHHVCGDGWQENLSRLACKQMGLG</sequence>
<keyword evidence="6 14" id="KW-1133">Transmembrane helix</keyword>
<feature type="disulfide bond" evidence="11">
    <location>
        <begin position="284"/>
        <end position="308"/>
    </location>
</feature>
<dbReference type="InterPro" id="IPR041762">
    <property type="entry name" value="Corin_CRD_1"/>
</dbReference>
<dbReference type="GeneID" id="109371862"/>
<feature type="disulfide bond" evidence="12">
    <location>
        <begin position="705"/>
        <end position="720"/>
    </location>
</feature>
<gene>
    <name evidence="18" type="primary">CORIN</name>
</gene>
<dbReference type="InterPro" id="IPR023415">
    <property type="entry name" value="LDLR_class-A_CS"/>
</dbReference>
<dbReference type="PRINTS" id="PR00261">
    <property type="entry name" value="LDLRECEPTOR"/>
</dbReference>
<feature type="disulfide bond" evidence="12">
    <location>
        <begin position="381"/>
        <end position="399"/>
    </location>
</feature>
<feature type="disulfide bond" evidence="12">
    <location>
        <begin position="418"/>
        <end position="436"/>
    </location>
</feature>
<dbReference type="FunFam" id="4.10.400.10:FF:000042">
    <property type="entry name" value="Corin, serine peptidase"/>
    <property type="match status" value="2"/>
</dbReference>
<feature type="disulfide bond" evidence="12">
    <location>
        <begin position="374"/>
        <end position="386"/>
    </location>
</feature>
<comment type="subcellular location">
    <subcellularLocation>
        <location evidence="1">Cell membrane</location>
        <topology evidence="1">Single-pass type II membrane protein</topology>
    </subcellularLocation>
</comment>
<evidence type="ECO:0000313" key="18">
    <source>
        <dbReference type="RefSeq" id="XP_019480158.1"/>
    </source>
</evidence>
<keyword evidence="5" id="KW-0735">Signal-anchor</keyword>
<dbReference type="SUPFAM" id="SSF57424">
    <property type="entry name" value="LDL receptor-like module"/>
    <property type="match status" value="7"/>
</dbReference>
<dbReference type="FunFam" id="1.10.2000.10:FF:000011">
    <property type="entry name" value="Corin, serine peptidase"/>
    <property type="match status" value="1"/>
</dbReference>
<evidence type="ECO:0000259" key="16">
    <source>
        <dbReference type="PROSITE" id="PS50287"/>
    </source>
</evidence>
<organism evidence="17 18">
    <name type="scientific">Hipposideros armiger</name>
    <name type="common">Great Himalayan leaf-nosed bat</name>
    <dbReference type="NCBI Taxonomy" id="186990"/>
    <lineage>
        <taxon>Eukaryota</taxon>
        <taxon>Metazoa</taxon>
        <taxon>Chordata</taxon>
        <taxon>Craniata</taxon>
        <taxon>Vertebrata</taxon>
        <taxon>Euteleostomi</taxon>
        <taxon>Mammalia</taxon>
        <taxon>Eutheria</taxon>
        <taxon>Laurasiatheria</taxon>
        <taxon>Chiroptera</taxon>
        <taxon>Yinpterochiroptera</taxon>
        <taxon>Rhinolophoidea</taxon>
        <taxon>Hipposideridae</taxon>
        <taxon>Hipposideros</taxon>
    </lineage>
</organism>
<keyword evidence="3 14" id="KW-0812">Transmembrane</keyword>
<dbReference type="KEGG" id="hai:109371862"/>